<reference evidence="3" key="1">
    <citation type="journal article" date="2019" name="Int. J. Syst. Evol. Microbiol.">
        <title>The Global Catalogue of Microorganisms (GCM) 10K type strain sequencing project: providing services to taxonomists for standard genome sequencing and annotation.</title>
        <authorList>
            <consortium name="The Broad Institute Genomics Platform"/>
            <consortium name="The Broad Institute Genome Sequencing Center for Infectious Disease"/>
            <person name="Wu L."/>
            <person name="Ma J."/>
        </authorList>
    </citation>
    <scope>NUCLEOTIDE SEQUENCE [LARGE SCALE GENOMIC DNA]</scope>
    <source>
        <strain evidence="3">JCM 18050</strain>
    </source>
</reference>
<dbReference type="RefSeq" id="WP_345492459.1">
    <property type="nucleotide sequence ID" value="NZ_BAABHY010000006.1"/>
</dbReference>
<protein>
    <submittedName>
        <fullName evidence="2">Rhodanese-like domain-containing protein</fullName>
    </submittedName>
</protein>
<dbReference type="EMBL" id="BAABHY010000006">
    <property type="protein sequence ID" value="GAA5114190.1"/>
    <property type="molecule type" value="Genomic_DNA"/>
</dbReference>
<evidence type="ECO:0000259" key="1">
    <source>
        <dbReference type="PROSITE" id="PS50206"/>
    </source>
</evidence>
<dbReference type="PANTHER" id="PTHR43031">
    <property type="entry name" value="FAD-DEPENDENT OXIDOREDUCTASE"/>
    <property type="match status" value="1"/>
</dbReference>
<comment type="caution">
    <text evidence="2">The sequence shown here is derived from an EMBL/GenBank/DDBJ whole genome shotgun (WGS) entry which is preliminary data.</text>
</comment>
<keyword evidence="3" id="KW-1185">Reference proteome</keyword>
<dbReference type="InterPro" id="IPR036873">
    <property type="entry name" value="Rhodanese-like_dom_sf"/>
</dbReference>
<organism evidence="2 3">
    <name type="scientific">Orbus sasakiae</name>
    <dbReference type="NCBI Taxonomy" id="1078475"/>
    <lineage>
        <taxon>Bacteria</taxon>
        <taxon>Pseudomonadati</taxon>
        <taxon>Pseudomonadota</taxon>
        <taxon>Gammaproteobacteria</taxon>
        <taxon>Orbales</taxon>
        <taxon>Orbaceae</taxon>
        <taxon>Orbus</taxon>
    </lineage>
</organism>
<proteinExistence type="predicted"/>
<gene>
    <name evidence="2" type="ORF">GCM10023211_23480</name>
</gene>
<dbReference type="PANTHER" id="PTHR43031:SF17">
    <property type="entry name" value="SULFURTRANSFERASE YTWF-RELATED"/>
    <property type="match status" value="1"/>
</dbReference>
<dbReference type="SMART" id="SM00450">
    <property type="entry name" value="RHOD"/>
    <property type="match status" value="1"/>
</dbReference>
<name>A0ABP9NIL1_9GAMM</name>
<evidence type="ECO:0000313" key="3">
    <source>
        <dbReference type="Proteomes" id="UP001500171"/>
    </source>
</evidence>
<dbReference type="InterPro" id="IPR050229">
    <property type="entry name" value="GlpE_sulfurtransferase"/>
</dbReference>
<evidence type="ECO:0000313" key="2">
    <source>
        <dbReference type="EMBL" id="GAA5114190.1"/>
    </source>
</evidence>
<dbReference type="PROSITE" id="PS50206">
    <property type="entry name" value="RHODANESE_3"/>
    <property type="match status" value="1"/>
</dbReference>
<dbReference type="Gene3D" id="3.40.250.10">
    <property type="entry name" value="Rhodanese-like domain"/>
    <property type="match status" value="1"/>
</dbReference>
<dbReference type="InterPro" id="IPR001763">
    <property type="entry name" value="Rhodanese-like_dom"/>
</dbReference>
<sequence>MNIVIEEITSHQLAEMLKTQSDDLFLLDVREENEVEISRIEGSVHIPMNLIPLYLDKIPDAKKIVIYCHHGVRSLNVAYYLVNNGFDEDTLYNLKGGIDDWAIDIDPSMPRY</sequence>
<dbReference type="SUPFAM" id="SSF52821">
    <property type="entry name" value="Rhodanese/Cell cycle control phosphatase"/>
    <property type="match status" value="1"/>
</dbReference>
<dbReference type="Proteomes" id="UP001500171">
    <property type="component" value="Unassembled WGS sequence"/>
</dbReference>
<dbReference type="Pfam" id="PF00581">
    <property type="entry name" value="Rhodanese"/>
    <property type="match status" value="1"/>
</dbReference>
<feature type="domain" description="Rhodanese" evidence="1">
    <location>
        <begin position="20"/>
        <end position="110"/>
    </location>
</feature>
<accession>A0ABP9NIL1</accession>